<dbReference type="InterPro" id="IPR036116">
    <property type="entry name" value="FN3_sf"/>
</dbReference>
<dbReference type="Pfam" id="PF00041">
    <property type="entry name" value="fn3"/>
    <property type="match status" value="2"/>
</dbReference>
<evidence type="ECO:0000259" key="4">
    <source>
        <dbReference type="PROSITE" id="PS50853"/>
    </source>
</evidence>
<proteinExistence type="predicted"/>
<keyword evidence="6" id="KW-1185">Reference proteome</keyword>
<protein>
    <submittedName>
        <fullName evidence="5">DSCAM-like protein</fullName>
    </submittedName>
</protein>
<evidence type="ECO:0000313" key="5">
    <source>
        <dbReference type="EMBL" id="WAR31029.1"/>
    </source>
</evidence>
<keyword evidence="1" id="KW-0677">Repeat</keyword>
<name>A0ABY7GCG4_MYAAR</name>
<dbReference type="CDD" id="cd00096">
    <property type="entry name" value="Ig"/>
    <property type="match status" value="1"/>
</dbReference>
<reference evidence="5" key="1">
    <citation type="submission" date="2022-11" db="EMBL/GenBank/DDBJ databases">
        <title>Centuries of genome instability and evolution in soft-shell clam transmissible cancer (bioRxiv).</title>
        <authorList>
            <person name="Hart S.F.M."/>
            <person name="Yonemitsu M.A."/>
            <person name="Giersch R.M."/>
            <person name="Beal B.F."/>
            <person name="Arriagada G."/>
            <person name="Davis B.W."/>
            <person name="Ostrander E.A."/>
            <person name="Goff S.P."/>
            <person name="Metzger M.J."/>
        </authorList>
    </citation>
    <scope>NUCLEOTIDE SEQUENCE</scope>
    <source>
        <strain evidence="5">MELC-2E11</strain>
        <tissue evidence="5">Siphon/mantle</tissue>
    </source>
</reference>
<dbReference type="Pfam" id="PF07679">
    <property type="entry name" value="I-set"/>
    <property type="match status" value="2"/>
</dbReference>
<dbReference type="Gene3D" id="2.60.40.10">
    <property type="entry name" value="Immunoglobulins"/>
    <property type="match status" value="11"/>
</dbReference>
<feature type="region of interest" description="Disordered" evidence="2">
    <location>
        <begin position="1284"/>
        <end position="1309"/>
    </location>
</feature>
<dbReference type="PANTHER" id="PTHR13817:SF73">
    <property type="entry name" value="FIBRONECTIN TYPE-III DOMAIN-CONTAINING PROTEIN"/>
    <property type="match status" value="1"/>
</dbReference>
<feature type="region of interest" description="Disordered" evidence="2">
    <location>
        <begin position="1188"/>
        <end position="1212"/>
    </location>
</feature>
<dbReference type="SMART" id="SM00060">
    <property type="entry name" value="FN3"/>
    <property type="match status" value="5"/>
</dbReference>
<feature type="domain" description="Fibronectin type-III" evidence="4">
    <location>
        <begin position="830"/>
        <end position="928"/>
    </location>
</feature>
<evidence type="ECO:0000256" key="2">
    <source>
        <dbReference type="SAM" id="MobiDB-lite"/>
    </source>
</evidence>
<dbReference type="InterPro" id="IPR013098">
    <property type="entry name" value="Ig_I-set"/>
</dbReference>
<dbReference type="InterPro" id="IPR050964">
    <property type="entry name" value="Striated_Muscle_Regulatory"/>
</dbReference>
<dbReference type="PROSITE" id="PS50835">
    <property type="entry name" value="IG_LIKE"/>
    <property type="match status" value="6"/>
</dbReference>
<dbReference type="SMART" id="SM00406">
    <property type="entry name" value="IGv"/>
    <property type="match status" value="1"/>
</dbReference>
<dbReference type="EMBL" id="CP111028">
    <property type="protein sequence ID" value="WAR31029.1"/>
    <property type="molecule type" value="Genomic_DNA"/>
</dbReference>
<feature type="domain" description="Ig-like" evidence="3">
    <location>
        <begin position="25"/>
        <end position="109"/>
    </location>
</feature>
<evidence type="ECO:0000313" key="6">
    <source>
        <dbReference type="Proteomes" id="UP001164746"/>
    </source>
</evidence>
<feature type="domain" description="Fibronectin type-III" evidence="4">
    <location>
        <begin position="726"/>
        <end position="825"/>
    </location>
</feature>
<dbReference type="SUPFAM" id="SSF49265">
    <property type="entry name" value="Fibronectin type III"/>
    <property type="match status" value="3"/>
</dbReference>
<dbReference type="Proteomes" id="UP001164746">
    <property type="component" value="Chromosome 17"/>
</dbReference>
<sequence>MGIEDECKLQEVLEVMSGSIVTTHTVILEHPSDQAIVYGQDLFLNCSARNLTSGIKEGLIIHWQLNNLPISRPTSVYSNGTLLVPGVTANDLGNYTCMVHDSANMFEVSPVPVYAIEDEIVSFDCITGESAPPPHIYWERNGELYTGGEQYSATYGGYSPNSLVIQYSMRLILKAKPYLDGAYNCVARNPVLKIDVRSLKMESPPYVIMEQLIPNVITPLGQPLILDCPVTGKPAVTVTWYKDEIQLGGIDMTFREVPQDLYGIAGLPAILKCTPPYSIPSARVTWYKDNALLVPRSGEQSVQVMTSSNGSWNVIFEEIQKRAPIFIEPPIGKTVEKGKLAHLSCYVQGDPFPEVTWLFEDVEVTVSNTVSFRQGNQELWIGNINKGNEGTYTCRAVNRYGAIQTKVYIKVLDSAAVIMGGRFTQIPDGLYITSVQVEDSGTYLCQASNMAGTVENQGTLTVLVRPYFLQKPVSQVVNRGNNVTLNCVASGYPQPQVTWLFNGSSLFPKDTMLSLDQSQLLLLGVNWLHVGDYTCRATNREGSSQETAAIRIRVPPKVTSIEGIPLLYQGEHLQLTCRVTGIPDPLIEWFHNREQLFTSSNGRISFPEPNKLSVMFANENDAGIYTCKGSNNAGVSQKDMEVFIISRPSPPVLLSASTLSASSVELAWSTQQREPQTPVDKVIIFYRKNLDPATEYIFMISAINGAGTSGVSNVLAAKTFDAGPSVPRNFHMVEVESVSFTVGWEIPLKTNGKIKKYQVTYREQNMLAESTVIIQSDSDPSHDYKIEGLAPYTWYNVKVRGATIEGDQVLWGNWSNTMEVKTAQAAPSGMAREVKATPLTSDSIQLSWEAVLQEEQNGPIKRYYVTYWLLSNLSQPVGEEIIDNLDLQVNITDLDSWTWYMFKITSENAGGRGQPSDPAPPVDQWNSDLSGFIVQYWNDITMGSLTSLGVLDLTTIVKNLVPYTQYTVRVASFTNQLANGIGPYSENITVKTLQDVPGMVENLQVRATTTSLRLSWRPPPVTNGIISHYLVTYVMIGRATPLDMDQIEVNFTENIGDLVQKEALISEIFINFSPKITRDLLYPIAHMCDTVYLNSTALEKYENTTDISQSEYLLQFNISNVLSDWMKDEDVMIGPLDSSIYNLTTTASTITLSDLEPDFVYNITINAATGAGYGRAVLLETATLAPVPTLPTTARPKPRPTPRPTTTPWPLGQEAQISDPLNLPVIIGGGVAGLFLLVQESIEDNQFNSMYGQLDRPRAPAIAAAAEDGTDSVDLYADQVRFQSPTRSPRNGTARSFMTESSGNVPVGNGRRIREAFKDNPHYSGLAAPGTVKANPAYYEESASSDQESISVSMVFSAEDSQLRESTLKRKNKMRSMDAAAIARLRSSTLPSTVVQY</sequence>
<feature type="domain" description="Ig-like" evidence="3">
    <location>
        <begin position="556"/>
        <end position="643"/>
    </location>
</feature>
<dbReference type="InterPro" id="IPR013106">
    <property type="entry name" value="Ig_V-set"/>
</dbReference>
<feature type="domain" description="Ig-like" evidence="3">
    <location>
        <begin position="324"/>
        <end position="461"/>
    </location>
</feature>
<evidence type="ECO:0000259" key="3">
    <source>
        <dbReference type="PROSITE" id="PS50835"/>
    </source>
</evidence>
<feature type="domain" description="Ig-like" evidence="3">
    <location>
        <begin position="466"/>
        <end position="551"/>
    </location>
</feature>
<dbReference type="PROSITE" id="PS50853">
    <property type="entry name" value="FN3"/>
    <property type="match status" value="2"/>
</dbReference>
<dbReference type="InterPro" id="IPR003599">
    <property type="entry name" value="Ig_sub"/>
</dbReference>
<organism evidence="5 6">
    <name type="scientific">Mya arenaria</name>
    <name type="common">Soft-shell clam</name>
    <dbReference type="NCBI Taxonomy" id="6604"/>
    <lineage>
        <taxon>Eukaryota</taxon>
        <taxon>Metazoa</taxon>
        <taxon>Spiralia</taxon>
        <taxon>Lophotrochozoa</taxon>
        <taxon>Mollusca</taxon>
        <taxon>Bivalvia</taxon>
        <taxon>Autobranchia</taxon>
        <taxon>Heteroconchia</taxon>
        <taxon>Euheterodonta</taxon>
        <taxon>Imparidentia</taxon>
        <taxon>Neoheterodontei</taxon>
        <taxon>Myida</taxon>
        <taxon>Myoidea</taxon>
        <taxon>Myidae</taxon>
        <taxon>Mya</taxon>
    </lineage>
</organism>
<dbReference type="InterPro" id="IPR007110">
    <property type="entry name" value="Ig-like_dom"/>
</dbReference>
<dbReference type="InterPro" id="IPR003598">
    <property type="entry name" value="Ig_sub2"/>
</dbReference>
<dbReference type="SMART" id="SM00408">
    <property type="entry name" value="IGc2"/>
    <property type="match status" value="6"/>
</dbReference>
<dbReference type="SMART" id="SM00409">
    <property type="entry name" value="IG"/>
    <property type="match status" value="5"/>
</dbReference>
<dbReference type="CDD" id="cd00063">
    <property type="entry name" value="FN3"/>
    <property type="match status" value="4"/>
</dbReference>
<dbReference type="PANTHER" id="PTHR13817">
    <property type="entry name" value="TITIN"/>
    <property type="match status" value="1"/>
</dbReference>
<feature type="compositionally biased region" description="Polar residues" evidence="2">
    <location>
        <begin position="1284"/>
        <end position="1304"/>
    </location>
</feature>
<feature type="domain" description="Ig-like" evidence="3">
    <location>
        <begin position="205"/>
        <end position="243"/>
    </location>
</feature>
<dbReference type="SUPFAM" id="SSF48726">
    <property type="entry name" value="Immunoglobulin"/>
    <property type="match status" value="7"/>
</dbReference>
<feature type="domain" description="Ig-like" evidence="3">
    <location>
        <begin position="117"/>
        <end position="189"/>
    </location>
</feature>
<dbReference type="Pfam" id="PF13927">
    <property type="entry name" value="Ig_3"/>
    <property type="match status" value="2"/>
</dbReference>
<dbReference type="InterPro" id="IPR003961">
    <property type="entry name" value="FN3_dom"/>
</dbReference>
<gene>
    <name evidence="5" type="ORF">MAR_033571</name>
</gene>
<dbReference type="InterPro" id="IPR036179">
    <property type="entry name" value="Ig-like_dom_sf"/>
</dbReference>
<dbReference type="InterPro" id="IPR013783">
    <property type="entry name" value="Ig-like_fold"/>
</dbReference>
<accession>A0ABY7GCG4</accession>
<evidence type="ECO:0000256" key="1">
    <source>
        <dbReference type="ARBA" id="ARBA00022737"/>
    </source>
</evidence>